<dbReference type="AlphaFoldDB" id="A0A8W8KLD0"/>
<protein>
    <submittedName>
        <fullName evidence="1">Uncharacterized protein</fullName>
    </submittedName>
</protein>
<reference evidence="1" key="1">
    <citation type="submission" date="2022-08" db="UniProtKB">
        <authorList>
            <consortium name="EnsemblMetazoa"/>
        </authorList>
    </citation>
    <scope>IDENTIFICATION</scope>
    <source>
        <strain evidence="1">05x7-T-G4-1.051#20</strain>
    </source>
</reference>
<proteinExistence type="predicted"/>
<accession>A0A8W8KLD0</accession>
<organism evidence="1 2">
    <name type="scientific">Magallana gigas</name>
    <name type="common">Pacific oyster</name>
    <name type="synonym">Crassostrea gigas</name>
    <dbReference type="NCBI Taxonomy" id="29159"/>
    <lineage>
        <taxon>Eukaryota</taxon>
        <taxon>Metazoa</taxon>
        <taxon>Spiralia</taxon>
        <taxon>Lophotrochozoa</taxon>
        <taxon>Mollusca</taxon>
        <taxon>Bivalvia</taxon>
        <taxon>Autobranchia</taxon>
        <taxon>Pteriomorphia</taxon>
        <taxon>Ostreida</taxon>
        <taxon>Ostreoidea</taxon>
        <taxon>Ostreidae</taxon>
        <taxon>Magallana</taxon>
    </lineage>
</organism>
<dbReference type="Proteomes" id="UP000005408">
    <property type="component" value="Unassembled WGS sequence"/>
</dbReference>
<evidence type="ECO:0000313" key="1">
    <source>
        <dbReference type="EnsemblMetazoa" id="G23643.2:cds"/>
    </source>
</evidence>
<name>A0A8W8KLD0_MAGGI</name>
<sequence>MTDAFNTIFEKYVDTLDNWQRLVDDIRKMHHEIWTESRIIPIIRQHRAGSRVEKQCRILPKGKQTDVDYKFEVTGIIVDMENKNGFYWKFSDFTGAHGKIFVSNSTKTELIRKEHYREIFTENVFEWTPNEEAYLLLPGQFKNNVVKFSQFEYRRDATPPHNSPSVPGKGAVNEYDIVPCLRISEWPQRVHKRTYNASDITRQVRSKMVDDEPLFVVPAGDPCSLEKEQQFRLSFSLLEVKYFEGLSAYFRKLYGLIKYIFKMNID</sequence>
<evidence type="ECO:0000313" key="2">
    <source>
        <dbReference type="Proteomes" id="UP000005408"/>
    </source>
</evidence>
<keyword evidence="2" id="KW-1185">Reference proteome</keyword>
<dbReference type="EnsemblMetazoa" id="G23643.2">
    <property type="protein sequence ID" value="G23643.2:cds"/>
    <property type="gene ID" value="G23643"/>
</dbReference>